<organism evidence="5 6">
    <name type="scientific">Glarea lozoyensis (strain ATCC 74030 / MF5533)</name>
    <dbReference type="NCBI Taxonomy" id="1104152"/>
    <lineage>
        <taxon>Eukaryota</taxon>
        <taxon>Fungi</taxon>
        <taxon>Dikarya</taxon>
        <taxon>Ascomycota</taxon>
        <taxon>Pezizomycotina</taxon>
        <taxon>Leotiomycetes</taxon>
        <taxon>Helotiales</taxon>
        <taxon>Helotiaceae</taxon>
        <taxon>Glarea</taxon>
    </lineage>
</organism>
<comment type="cofactor">
    <cofactor evidence="1">
        <name>heme</name>
        <dbReference type="ChEBI" id="CHEBI:30413"/>
    </cofactor>
</comment>
<evidence type="ECO:0000313" key="5">
    <source>
        <dbReference type="EMBL" id="EHK97567.1"/>
    </source>
</evidence>
<evidence type="ECO:0000256" key="1">
    <source>
        <dbReference type="ARBA" id="ARBA00001971"/>
    </source>
</evidence>
<dbReference type="PRINTS" id="PR00385">
    <property type="entry name" value="P450"/>
</dbReference>
<keyword evidence="6" id="KW-1185">Reference proteome</keyword>
<evidence type="ECO:0000313" key="6">
    <source>
        <dbReference type="Proteomes" id="UP000005446"/>
    </source>
</evidence>
<dbReference type="SUPFAM" id="SSF48264">
    <property type="entry name" value="Cytochrome P450"/>
    <property type="match status" value="1"/>
</dbReference>
<dbReference type="InParanoid" id="H0EV61"/>
<gene>
    <name evidence="5" type="ORF">M7I_6655</name>
</gene>
<protein>
    <submittedName>
        <fullName evidence="5">Putative Sterol 26-hydroxylase, mitochondrial</fullName>
    </submittedName>
</protein>
<sequence length="270" mass="29181">MRDGMFAEMADNPEADGRKVVEVNHWANKVTLDIIGVAGLGRDFKSLTATNDPLVQNYEEILEPTTEKLVYFVFNLVFGRRFLLTFIAAGHETTSSALTWSLYLLAQNPSLQTALRAELRSSLPSPSAPLPDTFDLPTTLESLPLLHATTNEVLRLYPSVPSTIRLSIRPTSILDTPVPANTRIQLSPWAINRSPSLWGPDAESFNPYRWIDVDGKANNIGGAREGGAGGGYYDEAEGGDEVEVGEGGGVVGGREEGLGIGVGGCIIYYI</sequence>
<name>H0EV61_GLAL7</name>
<reference evidence="5 6" key="1">
    <citation type="journal article" date="2012" name="Eukaryot. Cell">
        <title>Genome sequence of the fungus Glarea lozoyensis: the first genome sequence of a species from the Helotiaceae family.</title>
        <authorList>
            <person name="Youssar L."/>
            <person name="Gruening B.A."/>
            <person name="Erxleben A."/>
            <person name="Guenther S."/>
            <person name="Huettel W."/>
        </authorList>
    </citation>
    <scope>NUCLEOTIDE SEQUENCE [LARGE SCALE GENOMIC DNA]</scope>
    <source>
        <strain evidence="6">ATCC 74030 / MF5533</strain>
    </source>
</reference>
<dbReference type="HOGENOM" id="CLU_1030778_0_0_1"/>
<dbReference type="AlphaFoldDB" id="H0EV61"/>
<accession>H0EV61</accession>
<evidence type="ECO:0000256" key="3">
    <source>
        <dbReference type="ARBA" id="ARBA00022723"/>
    </source>
</evidence>
<evidence type="ECO:0000256" key="2">
    <source>
        <dbReference type="ARBA" id="ARBA00010617"/>
    </source>
</evidence>
<dbReference type="OrthoDB" id="1470350at2759"/>
<dbReference type="InterPro" id="IPR050121">
    <property type="entry name" value="Cytochrome_P450_monoxygenase"/>
</dbReference>
<keyword evidence="4" id="KW-0408">Iron</keyword>
<evidence type="ECO:0000256" key="4">
    <source>
        <dbReference type="ARBA" id="ARBA00023004"/>
    </source>
</evidence>
<dbReference type="InterPro" id="IPR036396">
    <property type="entry name" value="Cyt_P450_sf"/>
</dbReference>
<dbReference type="GO" id="GO:0016705">
    <property type="term" value="F:oxidoreductase activity, acting on paired donors, with incorporation or reduction of molecular oxygen"/>
    <property type="evidence" value="ECO:0007669"/>
    <property type="project" value="InterPro"/>
</dbReference>
<proteinExistence type="inferred from homology"/>
<dbReference type="InterPro" id="IPR001128">
    <property type="entry name" value="Cyt_P450"/>
</dbReference>
<dbReference type="Pfam" id="PF00067">
    <property type="entry name" value="p450"/>
    <property type="match status" value="1"/>
</dbReference>
<dbReference type="EMBL" id="AGUE01000187">
    <property type="protein sequence ID" value="EHK97567.1"/>
    <property type="molecule type" value="Genomic_DNA"/>
</dbReference>
<dbReference type="GO" id="GO:0005506">
    <property type="term" value="F:iron ion binding"/>
    <property type="evidence" value="ECO:0007669"/>
    <property type="project" value="InterPro"/>
</dbReference>
<comment type="similarity">
    <text evidence="2">Belongs to the cytochrome P450 family.</text>
</comment>
<keyword evidence="3" id="KW-0479">Metal-binding</keyword>
<dbReference type="GO" id="GO:0004497">
    <property type="term" value="F:monooxygenase activity"/>
    <property type="evidence" value="ECO:0007669"/>
    <property type="project" value="InterPro"/>
</dbReference>
<dbReference type="PANTHER" id="PTHR24305">
    <property type="entry name" value="CYTOCHROME P450"/>
    <property type="match status" value="1"/>
</dbReference>
<comment type="caution">
    <text evidence="5">The sequence shown here is derived from an EMBL/GenBank/DDBJ whole genome shotgun (WGS) entry which is preliminary data.</text>
</comment>
<dbReference type="GO" id="GO:0020037">
    <property type="term" value="F:heme binding"/>
    <property type="evidence" value="ECO:0007669"/>
    <property type="project" value="InterPro"/>
</dbReference>
<dbReference type="PANTHER" id="PTHR24305:SF166">
    <property type="entry name" value="CYTOCHROME P450 12A4, MITOCHONDRIAL-RELATED"/>
    <property type="match status" value="1"/>
</dbReference>
<dbReference type="Gene3D" id="1.10.630.10">
    <property type="entry name" value="Cytochrome P450"/>
    <property type="match status" value="2"/>
</dbReference>
<dbReference type="PRINTS" id="PR00465">
    <property type="entry name" value="EP450IV"/>
</dbReference>
<dbReference type="Proteomes" id="UP000005446">
    <property type="component" value="Unassembled WGS sequence"/>
</dbReference>
<dbReference type="InterPro" id="IPR002403">
    <property type="entry name" value="Cyt_P450_E_grp-IV"/>
</dbReference>